<reference evidence="1 2" key="1">
    <citation type="submission" date="2018-10" db="EMBL/GenBank/DDBJ databases">
        <title>Cohnella sp. M2MS4P-1, whole genome shotgun sequence.</title>
        <authorList>
            <person name="Tuo L."/>
        </authorList>
    </citation>
    <scope>NUCLEOTIDE SEQUENCE [LARGE SCALE GENOMIC DNA]</scope>
    <source>
        <strain evidence="1 2">M2MS4P-1</strain>
    </source>
</reference>
<dbReference type="AlphaFoldDB" id="A0A494XRB6"/>
<name>A0A494XRB6_9BACL</name>
<sequence length="158" mass="18172">MCPEILISYSDNGTGHEDLILEINQLNLRVVADTYYFRIINDFEPNTDDDSRIKHAVAALLGYWMKKLAALNFSEYCYLPFDFSDQYTGCMKVVNVQKNAFRISYGYSLLVEGWNVDPLDPDDYTERVADFQATTEEIDIQSNAFVGMITTIYEQLIC</sequence>
<gene>
    <name evidence="1" type="ORF">D7Z26_15585</name>
</gene>
<dbReference type="Proteomes" id="UP000282076">
    <property type="component" value="Unassembled WGS sequence"/>
</dbReference>
<comment type="caution">
    <text evidence="1">The sequence shown here is derived from an EMBL/GenBank/DDBJ whole genome shotgun (WGS) entry which is preliminary data.</text>
</comment>
<organism evidence="1 2">
    <name type="scientific">Cohnella endophytica</name>
    <dbReference type="NCBI Taxonomy" id="2419778"/>
    <lineage>
        <taxon>Bacteria</taxon>
        <taxon>Bacillati</taxon>
        <taxon>Bacillota</taxon>
        <taxon>Bacilli</taxon>
        <taxon>Bacillales</taxon>
        <taxon>Paenibacillaceae</taxon>
        <taxon>Cohnella</taxon>
    </lineage>
</organism>
<proteinExistence type="predicted"/>
<keyword evidence="2" id="KW-1185">Reference proteome</keyword>
<accession>A0A494XRB6</accession>
<evidence type="ECO:0000313" key="2">
    <source>
        <dbReference type="Proteomes" id="UP000282076"/>
    </source>
</evidence>
<dbReference type="EMBL" id="RBZM01000006">
    <property type="protein sequence ID" value="RKP53148.1"/>
    <property type="molecule type" value="Genomic_DNA"/>
</dbReference>
<protein>
    <submittedName>
        <fullName evidence="1">Uncharacterized protein</fullName>
    </submittedName>
</protein>
<evidence type="ECO:0000313" key="1">
    <source>
        <dbReference type="EMBL" id="RKP53148.1"/>
    </source>
</evidence>